<comment type="similarity">
    <text evidence="2 17">Belongs to the UppP family.</text>
</comment>
<dbReference type="GO" id="GO:0050380">
    <property type="term" value="F:undecaprenyl-diphosphatase activity"/>
    <property type="evidence" value="ECO:0007669"/>
    <property type="project" value="UniProtKB-UniRule"/>
</dbReference>
<evidence type="ECO:0000313" key="18">
    <source>
        <dbReference type="EMBL" id="HJA02170.1"/>
    </source>
</evidence>
<keyword evidence="13 17" id="KW-0961">Cell wall biogenesis/degradation</keyword>
<name>A0A9D2H266_9FIRM</name>
<dbReference type="Pfam" id="PF02673">
    <property type="entry name" value="BacA"/>
    <property type="match status" value="1"/>
</dbReference>
<proteinExistence type="inferred from homology"/>
<dbReference type="PANTHER" id="PTHR30622">
    <property type="entry name" value="UNDECAPRENYL-DIPHOSPHATASE"/>
    <property type="match status" value="1"/>
</dbReference>
<keyword evidence="6 17" id="KW-0812">Transmembrane</keyword>
<reference evidence="18" key="1">
    <citation type="journal article" date="2021" name="PeerJ">
        <title>Extensive microbial diversity within the chicken gut microbiome revealed by metagenomics and culture.</title>
        <authorList>
            <person name="Gilroy R."/>
            <person name="Ravi A."/>
            <person name="Getino M."/>
            <person name="Pursley I."/>
            <person name="Horton D.L."/>
            <person name="Alikhan N.F."/>
            <person name="Baker D."/>
            <person name="Gharbi K."/>
            <person name="Hall N."/>
            <person name="Watson M."/>
            <person name="Adriaenssens E.M."/>
            <person name="Foster-Nyarko E."/>
            <person name="Jarju S."/>
            <person name="Secka A."/>
            <person name="Antonio M."/>
            <person name="Oren A."/>
            <person name="Chaudhuri R.R."/>
            <person name="La Ragione R."/>
            <person name="Hildebrand F."/>
            <person name="Pallen M.J."/>
        </authorList>
    </citation>
    <scope>NUCLEOTIDE SEQUENCE</scope>
    <source>
        <strain evidence="18">CHK156-179</strain>
    </source>
</reference>
<keyword evidence="12 17" id="KW-0046">Antibiotic resistance</keyword>
<feature type="transmembrane region" description="Helical" evidence="17">
    <location>
        <begin position="181"/>
        <end position="199"/>
    </location>
</feature>
<dbReference type="GO" id="GO:0005886">
    <property type="term" value="C:plasma membrane"/>
    <property type="evidence" value="ECO:0007669"/>
    <property type="project" value="UniProtKB-SubCell"/>
</dbReference>
<feature type="transmembrane region" description="Helical" evidence="17">
    <location>
        <begin position="107"/>
        <end position="128"/>
    </location>
</feature>
<dbReference type="GO" id="GO:0071555">
    <property type="term" value="P:cell wall organization"/>
    <property type="evidence" value="ECO:0007669"/>
    <property type="project" value="UniProtKB-KW"/>
</dbReference>
<gene>
    <name evidence="17" type="primary">uppP</name>
    <name evidence="18" type="ORF">H9797_02175</name>
</gene>
<keyword evidence="10 17" id="KW-1133">Transmembrane helix</keyword>
<organism evidence="18 19">
    <name type="scientific">Candidatus Gallimonas gallistercoris</name>
    <dbReference type="NCBI Taxonomy" id="2838602"/>
    <lineage>
        <taxon>Bacteria</taxon>
        <taxon>Bacillati</taxon>
        <taxon>Bacillota</taxon>
        <taxon>Clostridia</taxon>
        <taxon>Candidatus Gallimonas</taxon>
    </lineage>
</organism>
<feature type="transmembrane region" description="Helical" evidence="17">
    <location>
        <begin position="253"/>
        <end position="272"/>
    </location>
</feature>
<evidence type="ECO:0000256" key="6">
    <source>
        <dbReference type="ARBA" id="ARBA00022692"/>
    </source>
</evidence>
<evidence type="ECO:0000256" key="9">
    <source>
        <dbReference type="ARBA" id="ARBA00022984"/>
    </source>
</evidence>
<evidence type="ECO:0000256" key="2">
    <source>
        <dbReference type="ARBA" id="ARBA00010621"/>
    </source>
</evidence>
<comment type="function">
    <text evidence="17">Catalyzes the dephosphorylation of undecaprenyl diphosphate (UPP). Confers resistance to bacitracin.</text>
</comment>
<dbReference type="PANTHER" id="PTHR30622:SF2">
    <property type="entry name" value="UNDECAPRENYL-DIPHOSPHATASE"/>
    <property type="match status" value="1"/>
</dbReference>
<dbReference type="Proteomes" id="UP000824221">
    <property type="component" value="Unassembled WGS sequence"/>
</dbReference>
<dbReference type="EC" id="3.6.1.27" evidence="3 17"/>
<comment type="caution">
    <text evidence="18">The sequence shown here is derived from an EMBL/GenBank/DDBJ whole genome shotgun (WGS) entry which is preliminary data.</text>
</comment>
<evidence type="ECO:0000256" key="8">
    <source>
        <dbReference type="ARBA" id="ARBA00022960"/>
    </source>
</evidence>
<evidence type="ECO:0000256" key="5">
    <source>
        <dbReference type="ARBA" id="ARBA00022475"/>
    </source>
</evidence>
<comment type="catalytic activity">
    <reaction evidence="16 17">
        <text>di-trans,octa-cis-undecaprenyl diphosphate + H2O = di-trans,octa-cis-undecaprenyl phosphate + phosphate + H(+)</text>
        <dbReference type="Rhea" id="RHEA:28094"/>
        <dbReference type="ChEBI" id="CHEBI:15377"/>
        <dbReference type="ChEBI" id="CHEBI:15378"/>
        <dbReference type="ChEBI" id="CHEBI:43474"/>
        <dbReference type="ChEBI" id="CHEBI:58405"/>
        <dbReference type="ChEBI" id="CHEBI:60392"/>
        <dbReference type="EC" id="3.6.1.27"/>
    </reaction>
</comment>
<evidence type="ECO:0000256" key="13">
    <source>
        <dbReference type="ARBA" id="ARBA00023316"/>
    </source>
</evidence>
<keyword evidence="9 17" id="KW-0573">Peptidoglycan synthesis</keyword>
<evidence type="ECO:0000256" key="4">
    <source>
        <dbReference type="ARBA" id="ARBA00021581"/>
    </source>
</evidence>
<keyword evidence="5 17" id="KW-1003">Cell membrane</keyword>
<comment type="miscellaneous">
    <text evidence="17">Bacitracin is thought to be involved in the inhibition of peptidoglycan synthesis by sequestering undecaprenyl diphosphate, thereby reducing the pool of lipid carrier available.</text>
</comment>
<evidence type="ECO:0000313" key="19">
    <source>
        <dbReference type="Proteomes" id="UP000824221"/>
    </source>
</evidence>
<protein>
    <recommendedName>
        <fullName evidence="4 17">Undecaprenyl-diphosphatase</fullName>
        <ecNumber evidence="3 17">3.6.1.27</ecNumber>
    </recommendedName>
    <alternativeName>
        <fullName evidence="15 17">Bacitracin resistance protein</fullName>
    </alternativeName>
    <alternativeName>
        <fullName evidence="14 17">Undecaprenyl pyrophosphate phosphatase</fullName>
    </alternativeName>
</protein>
<dbReference type="GO" id="GO:0009252">
    <property type="term" value="P:peptidoglycan biosynthetic process"/>
    <property type="evidence" value="ECO:0007669"/>
    <property type="project" value="UniProtKB-KW"/>
</dbReference>
<evidence type="ECO:0000256" key="15">
    <source>
        <dbReference type="ARBA" id="ARBA00032932"/>
    </source>
</evidence>
<evidence type="ECO:0000256" key="17">
    <source>
        <dbReference type="HAMAP-Rule" id="MF_01006"/>
    </source>
</evidence>
<evidence type="ECO:0000256" key="10">
    <source>
        <dbReference type="ARBA" id="ARBA00022989"/>
    </source>
</evidence>
<keyword evidence="11 17" id="KW-0472">Membrane</keyword>
<dbReference type="InterPro" id="IPR003824">
    <property type="entry name" value="UppP"/>
</dbReference>
<dbReference type="GO" id="GO:0008360">
    <property type="term" value="P:regulation of cell shape"/>
    <property type="evidence" value="ECO:0007669"/>
    <property type="project" value="UniProtKB-KW"/>
</dbReference>
<evidence type="ECO:0000256" key="11">
    <source>
        <dbReference type="ARBA" id="ARBA00023136"/>
    </source>
</evidence>
<evidence type="ECO:0000256" key="16">
    <source>
        <dbReference type="ARBA" id="ARBA00047594"/>
    </source>
</evidence>
<feature type="transmembrane region" description="Helical" evidence="17">
    <location>
        <begin position="219"/>
        <end position="241"/>
    </location>
</feature>
<keyword evidence="8 17" id="KW-0133">Cell shape</keyword>
<accession>A0A9D2H266</accession>
<dbReference type="AlphaFoldDB" id="A0A9D2H266"/>
<evidence type="ECO:0000256" key="14">
    <source>
        <dbReference type="ARBA" id="ARBA00032707"/>
    </source>
</evidence>
<comment type="subcellular location">
    <subcellularLocation>
        <location evidence="1 17">Cell membrane</location>
        <topology evidence="1 17">Multi-pass membrane protein</topology>
    </subcellularLocation>
</comment>
<keyword evidence="7 17" id="KW-0378">Hydrolase</keyword>
<evidence type="ECO:0000256" key="12">
    <source>
        <dbReference type="ARBA" id="ARBA00023251"/>
    </source>
</evidence>
<feature type="transmembrane region" description="Helical" evidence="17">
    <location>
        <begin position="42"/>
        <end position="67"/>
    </location>
</feature>
<reference evidence="18" key="2">
    <citation type="submission" date="2021-04" db="EMBL/GenBank/DDBJ databases">
        <authorList>
            <person name="Gilroy R."/>
        </authorList>
    </citation>
    <scope>NUCLEOTIDE SEQUENCE</scope>
    <source>
        <strain evidence="18">CHK156-179</strain>
    </source>
</reference>
<dbReference type="EMBL" id="DXAJ01000034">
    <property type="protein sequence ID" value="HJA02170.1"/>
    <property type="molecule type" value="Genomic_DNA"/>
</dbReference>
<feature type="transmembrane region" description="Helical" evidence="17">
    <location>
        <begin position="79"/>
        <end position="101"/>
    </location>
</feature>
<dbReference type="GO" id="GO:0046677">
    <property type="term" value="P:response to antibiotic"/>
    <property type="evidence" value="ECO:0007669"/>
    <property type="project" value="UniProtKB-UniRule"/>
</dbReference>
<evidence type="ECO:0000256" key="1">
    <source>
        <dbReference type="ARBA" id="ARBA00004651"/>
    </source>
</evidence>
<evidence type="ECO:0000256" key="3">
    <source>
        <dbReference type="ARBA" id="ARBA00012374"/>
    </source>
</evidence>
<evidence type="ECO:0000256" key="7">
    <source>
        <dbReference type="ARBA" id="ARBA00022801"/>
    </source>
</evidence>
<dbReference type="HAMAP" id="MF_01006">
    <property type="entry name" value="Undec_diphosphatase"/>
    <property type="match status" value="1"/>
</dbReference>
<sequence length="273" mass="29026">MEYLTAIWQSIILGTVQGLTEFLPVSSSGHLALLHRILGADFGGNTLFFDIMLHVGTLIAVVAVLWRDILDLFKKPFKTLLILIVATIPAGVVGLLFNGWIEDVTNGPYGVVILSCCFAVTAVLLLVAEHVSKKRQETQPFGWKHGVCMGLVQAVALFPGISRSGSTIAAGVLSGAERKSVAHFSFLMSIPVILGSALVSGIDVVKQPEIVTSIGGSGFLGIAVGVVFAAVSGFFAVKFMLRVIEKANYKWFSLYLALLAVTCLSLYAAGVIV</sequence>